<dbReference type="RefSeq" id="WP_243727252.1">
    <property type="nucleotide sequence ID" value="NZ_SLWS01000008.1"/>
</dbReference>
<organism evidence="5 6">
    <name type="scientific">Actinocrispum wychmicini</name>
    <dbReference type="NCBI Taxonomy" id="1213861"/>
    <lineage>
        <taxon>Bacteria</taxon>
        <taxon>Bacillati</taxon>
        <taxon>Actinomycetota</taxon>
        <taxon>Actinomycetes</taxon>
        <taxon>Pseudonocardiales</taxon>
        <taxon>Pseudonocardiaceae</taxon>
        <taxon>Actinocrispum</taxon>
    </lineage>
</organism>
<dbReference type="PROSITE" id="PS51118">
    <property type="entry name" value="HTH_HXLR"/>
    <property type="match status" value="1"/>
</dbReference>
<dbReference type="InterPro" id="IPR002577">
    <property type="entry name" value="HTH_HxlR"/>
</dbReference>
<evidence type="ECO:0000256" key="3">
    <source>
        <dbReference type="ARBA" id="ARBA00023163"/>
    </source>
</evidence>
<proteinExistence type="predicted"/>
<keyword evidence="1" id="KW-0805">Transcription regulation</keyword>
<dbReference type="PANTHER" id="PTHR33204:SF37">
    <property type="entry name" value="HTH-TYPE TRANSCRIPTIONAL REGULATOR YODB"/>
    <property type="match status" value="1"/>
</dbReference>
<dbReference type="InterPro" id="IPR036390">
    <property type="entry name" value="WH_DNA-bd_sf"/>
</dbReference>
<feature type="domain" description="HTH hxlR-type" evidence="4">
    <location>
        <begin position="23"/>
        <end position="121"/>
    </location>
</feature>
<evidence type="ECO:0000313" key="6">
    <source>
        <dbReference type="Proteomes" id="UP000295680"/>
    </source>
</evidence>
<dbReference type="PANTHER" id="PTHR33204">
    <property type="entry name" value="TRANSCRIPTIONAL REGULATOR, MARR FAMILY"/>
    <property type="match status" value="1"/>
</dbReference>
<gene>
    <name evidence="5" type="ORF">EV192_108281</name>
</gene>
<dbReference type="InterPro" id="IPR036388">
    <property type="entry name" value="WH-like_DNA-bd_sf"/>
</dbReference>
<protein>
    <submittedName>
        <fullName evidence="5">HxlR family transcriptional regulator</fullName>
    </submittedName>
</protein>
<dbReference type="GO" id="GO:0003677">
    <property type="term" value="F:DNA binding"/>
    <property type="evidence" value="ECO:0007669"/>
    <property type="project" value="UniProtKB-KW"/>
</dbReference>
<accession>A0A4R2J7C1</accession>
<name>A0A4R2J7C1_9PSEU</name>
<dbReference type="SUPFAM" id="SSF46785">
    <property type="entry name" value="Winged helix' DNA-binding domain"/>
    <property type="match status" value="1"/>
</dbReference>
<dbReference type="Proteomes" id="UP000295680">
    <property type="component" value="Unassembled WGS sequence"/>
</dbReference>
<dbReference type="Gene3D" id="1.10.10.10">
    <property type="entry name" value="Winged helix-like DNA-binding domain superfamily/Winged helix DNA-binding domain"/>
    <property type="match status" value="1"/>
</dbReference>
<evidence type="ECO:0000259" key="4">
    <source>
        <dbReference type="PROSITE" id="PS51118"/>
    </source>
</evidence>
<reference evidence="5 6" key="1">
    <citation type="submission" date="2019-03" db="EMBL/GenBank/DDBJ databases">
        <title>Genomic Encyclopedia of Type Strains, Phase IV (KMG-IV): sequencing the most valuable type-strain genomes for metagenomic binning, comparative biology and taxonomic classification.</title>
        <authorList>
            <person name="Goeker M."/>
        </authorList>
    </citation>
    <scope>NUCLEOTIDE SEQUENCE [LARGE SCALE GENOMIC DNA]</scope>
    <source>
        <strain evidence="5 6">DSM 45934</strain>
    </source>
</reference>
<dbReference type="AlphaFoldDB" id="A0A4R2J7C1"/>
<evidence type="ECO:0000313" key="5">
    <source>
        <dbReference type="EMBL" id="TCO54993.1"/>
    </source>
</evidence>
<comment type="caution">
    <text evidence="5">The sequence shown here is derived from an EMBL/GenBank/DDBJ whole genome shotgun (WGS) entry which is preliminary data.</text>
</comment>
<sequence>MKASELMGWDASTPVGDVYNSECPGQMIVEHVTSRWAPLIVTALLDGQLRFFELRDKIGGITEKVLSQKLRTLVRDGLIERTVEPSTPPKVSYALSDLGESLAQHLTGLFGWIVANGSAILAAQQEHDATQR</sequence>
<dbReference type="EMBL" id="SLWS01000008">
    <property type="protein sequence ID" value="TCO54993.1"/>
    <property type="molecule type" value="Genomic_DNA"/>
</dbReference>
<evidence type="ECO:0000256" key="2">
    <source>
        <dbReference type="ARBA" id="ARBA00023125"/>
    </source>
</evidence>
<dbReference type="Pfam" id="PF01638">
    <property type="entry name" value="HxlR"/>
    <property type="match status" value="1"/>
</dbReference>
<keyword evidence="2" id="KW-0238">DNA-binding</keyword>
<keyword evidence="3" id="KW-0804">Transcription</keyword>
<evidence type="ECO:0000256" key="1">
    <source>
        <dbReference type="ARBA" id="ARBA00023015"/>
    </source>
</evidence>
<keyword evidence="6" id="KW-1185">Reference proteome</keyword>